<dbReference type="EMBL" id="CP133586">
    <property type="protein sequence ID" value="WMT13390.1"/>
    <property type="molecule type" value="Genomic_DNA"/>
</dbReference>
<organism evidence="1 2">
    <name type="scientific">Serratia fonticola</name>
    <dbReference type="NCBI Taxonomy" id="47917"/>
    <lineage>
        <taxon>Bacteria</taxon>
        <taxon>Pseudomonadati</taxon>
        <taxon>Pseudomonadota</taxon>
        <taxon>Gammaproteobacteria</taxon>
        <taxon>Enterobacterales</taxon>
        <taxon>Yersiniaceae</taxon>
        <taxon>Serratia</taxon>
    </lineage>
</organism>
<name>A0ABY9PIZ8_SERFO</name>
<gene>
    <name evidence="1" type="ORF">RFB13_19430</name>
</gene>
<evidence type="ECO:0008006" key="3">
    <source>
        <dbReference type="Google" id="ProtNLM"/>
    </source>
</evidence>
<reference evidence="1 2" key="1">
    <citation type="submission" date="2023-08" db="EMBL/GenBank/DDBJ databases">
        <title>Complete Genome and Methylome dissection of Serratia fonticola NEB369.</title>
        <authorList>
            <person name="Fomenkov A."/>
            <person name="Roberts R.D."/>
        </authorList>
    </citation>
    <scope>NUCLEOTIDE SEQUENCE [LARGE SCALE GENOMIC DNA]</scope>
    <source>
        <strain evidence="1 2">NEB369</strain>
    </source>
</reference>
<keyword evidence="2" id="KW-1185">Reference proteome</keyword>
<protein>
    <recommendedName>
        <fullName evidence="3">Eaa protein</fullName>
    </recommendedName>
</protein>
<dbReference type="Proteomes" id="UP001235341">
    <property type="component" value="Chromosome"/>
</dbReference>
<accession>A0ABY9PIZ8</accession>
<dbReference type="RefSeq" id="WP_309205151.1">
    <property type="nucleotide sequence ID" value="NZ_CP133586.1"/>
</dbReference>
<proteinExistence type="predicted"/>
<evidence type="ECO:0000313" key="1">
    <source>
        <dbReference type="EMBL" id="WMT13390.1"/>
    </source>
</evidence>
<sequence length="165" mass="18327">MTKSTVTTERLREIIERRSPSLRWGEAEKVAAELLAVREAQSVPAGKFVLEPSDQRYHHIKHGEYQHTEPKLPMIKLYTAPPAPAAPQSDHLKRALKLAGEAKELADRIRAEELTLQTPVVPDDVAAALDWIDDFIARCNGDDRGSCNSVNILRRAILAAMPATD</sequence>
<evidence type="ECO:0000313" key="2">
    <source>
        <dbReference type="Proteomes" id="UP001235341"/>
    </source>
</evidence>